<dbReference type="GeneID" id="8856024"/>
<dbReference type="Proteomes" id="UP000006671">
    <property type="component" value="Unassembled WGS sequence"/>
</dbReference>
<dbReference type="eggNOG" id="ENOG502SEY6">
    <property type="taxonomic scope" value="Eukaryota"/>
</dbReference>
<sequence>MSSIKLITVICFLCMLNVVFAQIPNNKAVMGGNLGGLADYSNNLVFIDAMRTARYWGQADAPWNTLPVDQYNQDSYPVGYSAGTVVFIQPAGTVNGTYYFQGDGQLTVDLVASSDCELVNFTYSNGKTTGYIVVGDQATQLMLGFTQPTNTSFQNIRLIRPGFTIQDADTLIFLPSFIQDIKDLKLIRMMDWCSTNANPITKWSERARSTISTFSTSKGISYETIIALANMHDKEVWVNIPAMVDEDYILQMAKLFKEKLSPNRVFYLEYSNEIWNSGFEQTDWNFNYAEYLVTVGNMTIFNYDQVNNKYTWGFRRTGYVAYRISEIFASVFGESKRNTQFRVVLAGQGANSYIVSQGLQMIEKFGAPSKYLYAIASAPYFQIDNNYSGTMSKDAVLNELEYQMNRSPAVYDYGNYICMAKFYGLKHMAYEGGPDTFGPYNIQSKRLASFEPRMKQITIDFLRNWFSYGFDAFVWYTVSYGGYDSQYGTWGWAEYISDSYKPKREGILYMVNNPNVPYNTTVFKLFAGPVNSILSTPAVKHQLADSSSSATVLASAQLDSVYYYPMINTRRGIYSVRIEAANVLNGGGYLGIYMNNVKLGSVLSNSAVYNFTIPINSGIIEKGLNVVTMVIETDRALNIRTVNVTLIQEVAEPVPTPTPIPALISTVSNNDNRTITISTSSTLTMNVMIALSALLFITLFIQL</sequence>
<evidence type="ECO:0000256" key="2">
    <source>
        <dbReference type="SAM" id="SignalP"/>
    </source>
</evidence>
<dbReference type="KEGG" id="ngr:NAEGRDRAFT_80795"/>
<feature type="transmembrane region" description="Helical" evidence="1">
    <location>
        <begin position="683"/>
        <end position="701"/>
    </location>
</feature>
<dbReference type="InParanoid" id="D2VPW7"/>
<keyword evidence="4" id="KW-1185">Reference proteome</keyword>
<keyword evidence="1" id="KW-0472">Membrane</keyword>
<evidence type="ECO:0000313" key="4">
    <source>
        <dbReference type="Proteomes" id="UP000006671"/>
    </source>
</evidence>
<feature type="signal peptide" evidence="2">
    <location>
        <begin position="1"/>
        <end position="21"/>
    </location>
</feature>
<dbReference type="OrthoDB" id="527990at2759"/>
<evidence type="ECO:0000256" key="1">
    <source>
        <dbReference type="SAM" id="Phobius"/>
    </source>
</evidence>
<keyword evidence="1" id="KW-1133">Transmembrane helix</keyword>
<name>D2VPW7_NAEGR</name>
<reference evidence="3 4" key="1">
    <citation type="journal article" date="2010" name="Cell">
        <title>The genome of Naegleria gruberi illuminates early eukaryotic versatility.</title>
        <authorList>
            <person name="Fritz-Laylin L.K."/>
            <person name="Prochnik S.E."/>
            <person name="Ginger M.L."/>
            <person name="Dacks J.B."/>
            <person name="Carpenter M.L."/>
            <person name="Field M.C."/>
            <person name="Kuo A."/>
            <person name="Paredez A."/>
            <person name="Chapman J."/>
            <person name="Pham J."/>
            <person name="Shu S."/>
            <person name="Neupane R."/>
            <person name="Cipriano M."/>
            <person name="Mancuso J."/>
            <person name="Tu H."/>
            <person name="Salamov A."/>
            <person name="Lindquist E."/>
            <person name="Shapiro H."/>
            <person name="Lucas S."/>
            <person name="Grigoriev I.V."/>
            <person name="Cande W.Z."/>
            <person name="Fulton C."/>
            <person name="Rokhsar D.S."/>
            <person name="Dawson S.C."/>
        </authorList>
    </citation>
    <scope>NUCLEOTIDE SEQUENCE [LARGE SCALE GENOMIC DNA]</scope>
    <source>
        <strain evidence="3 4">NEG-M</strain>
    </source>
</reference>
<accession>D2VPW7</accession>
<feature type="chain" id="PRO_5003038323" evidence="2">
    <location>
        <begin position="22"/>
        <end position="703"/>
    </location>
</feature>
<keyword evidence="1" id="KW-0812">Transmembrane</keyword>
<protein>
    <submittedName>
        <fullName evidence="3">Uncharacterized protein</fullName>
    </submittedName>
</protein>
<dbReference type="AlphaFoldDB" id="D2VPW7"/>
<dbReference type="VEuPathDB" id="AmoebaDB:NAEGRDRAFT_80795"/>
<dbReference type="EMBL" id="GG738887">
    <property type="protein sequence ID" value="EFC41198.1"/>
    <property type="molecule type" value="Genomic_DNA"/>
</dbReference>
<gene>
    <name evidence="3" type="ORF">NAEGRDRAFT_80795</name>
</gene>
<organism evidence="4">
    <name type="scientific">Naegleria gruberi</name>
    <name type="common">Amoeba</name>
    <dbReference type="NCBI Taxonomy" id="5762"/>
    <lineage>
        <taxon>Eukaryota</taxon>
        <taxon>Discoba</taxon>
        <taxon>Heterolobosea</taxon>
        <taxon>Tetramitia</taxon>
        <taxon>Eutetramitia</taxon>
        <taxon>Vahlkampfiidae</taxon>
        <taxon>Naegleria</taxon>
    </lineage>
</organism>
<evidence type="ECO:0000313" key="3">
    <source>
        <dbReference type="EMBL" id="EFC41198.1"/>
    </source>
</evidence>
<proteinExistence type="predicted"/>
<dbReference type="RefSeq" id="XP_002673942.1">
    <property type="nucleotide sequence ID" value="XM_002673896.1"/>
</dbReference>
<keyword evidence="2" id="KW-0732">Signal</keyword>